<feature type="region of interest" description="Disordered" evidence="2">
    <location>
        <begin position="540"/>
        <end position="567"/>
    </location>
</feature>
<accession>U4UQF2</accession>
<feature type="compositionally biased region" description="Polar residues" evidence="2">
    <location>
        <begin position="309"/>
        <end position="320"/>
    </location>
</feature>
<dbReference type="OrthoDB" id="6251307at2759"/>
<dbReference type="Proteomes" id="UP000030742">
    <property type="component" value="Unassembled WGS sequence"/>
</dbReference>
<reference evidence="4 5" key="1">
    <citation type="journal article" date="2013" name="Genome Biol.">
        <title>Draft genome of the mountain pine beetle, Dendroctonus ponderosae Hopkins, a major forest pest.</title>
        <authorList>
            <person name="Keeling C.I."/>
            <person name="Yuen M.M."/>
            <person name="Liao N.Y."/>
            <person name="Docking T.R."/>
            <person name="Chan S.K."/>
            <person name="Taylor G.A."/>
            <person name="Palmquist D.L."/>
            <person name="Jackman S.D."/>
            <person name="Nguyen A."/>
            <person name="Li M."/>
            <person name="Henderson H."/>
            <person name="Janes J.K."/>
            <person name="Zhao Y."/>
            <person name="Pandoh P."/>
            <person name="Moore R."/>
            <person name="Sperling F.A."/>
            <person name="Huber D.P."/>
            <person name="Birol I."/>
            <person name="Jones S.J."/>
            <person name="Bohlmann J."/>
        </authorList>
    </citation>
    <scope>NUCLEOTIDE SEQUENCE</scope>
</reference>
<feature type="region of interest" description="Disordered" evidence="2">
    <location>
        <begin position="475"/>
        <end position="509"/>
    </location>
</feature>
<dbReference type="AlphaFoldDB" id="U4UQF2"/>
<feature type="domain" description="Galectin" evidence="3">
    <location>
        <begin position="28"/>
        <end position="160"/>
    </location>
</feature>
<keyword evidence="1" id="KW-0430">Lectin</keyword>
<evidence type="ECO:0000313" key="5">
    <source>
        <dbReference type="Proteomes" id="UP000030742"/>
    </source>
</evidence>
<dbReference type="PROSITE" id="PS51304">
    <property type="entry name" value="GALECTIN"/>
    <property type="match status" value="1"/>
</dbReference>
<feature type="compositionally biased region" description="Low complexity" evidence="2">
    <location>
        <begin position="416"/>
        <end position="434"/>
    </location>
</feature>
<sequence>MHVPIAKFHFELPNSIMAEPIVNPELPFVGEVPSGLQAGKMLRFQGVTHPDSDRFNINLATGPNAKPRDDTALHVSVRFNQGYIARNIYKGGAWGDEQGSGKLPIGQAQSFEIIILVDPQHYKIAVNGQHFCEFPHRIPYQEVSHLLVDGDVALTLISFEGIPLPGNETSSQSSQVNAEGPQGAPQFQYGPPPGAYGAPPPNYGGYAPPPPPGAEPQSQFGGIFEQAQDILAGAIKSGAAEKLLGSILSSSGQPNQQPQGYAPQNARYGIYPDLPTQDTSQIPTQPTSNSNSQDSALSNLIAGSGGTVTSGPQPTLQSGGSAAPPQNAGPLEGLLMGLLSNKTDGHVAPGPPQNAQSGGSDLLSGLLSSLVSGGNQGQNAPQTGPGGQAPPQGSQGQGSDVLSGILSSLLSPKQDQNGPQAPNQPPANAQNKSQGSDLLAGLLSSLASPSQPQQNQGPQSQTQGNNDALSNILRNLSAGGNTSNSGQPPNLPPQAPNANNPSAPQGGTDMLANLLQGFMSMAKEQHDSTRPIQETNPAAVVQNVGPPQNPQQQYGQYPHPPQQEQRGPMESLLSGLLSGGGGQQQVTYALLLSSNNLTLLKLVERDRLEDWVRWEAFWVHWQVLFYIDRIKTKAIPSNKKLN</sequence>
<feature type="compositionally biased region" description="Polar residues" evidence="2">
    <location>
        <begin position="167"/>
        <end position="177"/>
    </location>
</feature>
<dbReference type="FunFam" id="2.60.120.200:FF:000256">
    <property type="entry name" value="Galectin"/>
    <property type="match status" value="1"/>
</dbReference>
<feature type="compositionally biased region" description="Low complexity" evidence="2">
    <location>
        <begin position="496"/>
        <end position="507"/>
    </location>
</feature>
<dbReference type="EMBL" id="KB632322">
    <property type="protein sequence ID" value="ERL92346.1"/>
    <property type="molecule type" value="Genomic_DNA"/>
</dbReference>
<organism evidence="4 5">
    <name type="scientific">Dendroctonus ponderosae</name>
    <name type="common">Mountain pine beetle</name>
    <dbReference type="NCBI Taxonomy" id="77166"/>
    <lineage>
        <taxon>Eukaryota</taxon>
        <taxon>Metazoa</taxon>
        <taxon>Ecdysozoa</taxon>
        <taxon>Arthropoda</taxon>
        <taxon>Hexapoda</taxon>
        <taxon>Insecta</taxon>
        <taxon>Pterygota</taxon>
        <taxon>Neoptera</taxon>
        <taxon>Endopterygota</taxon>
        <taxon>Coleoptera</taxon>
        <taxon>Polyphaga</taxon>
        <taxon>Cucujiformia</taxon>
        <taxon>Curculionidae</taxon>
        <taxon>Scolytinae</taxon>
        <taxon>Dendroctonus</taxon>
    </lineage>
</organism>
<dbReference type="InterPro" id="IPR013320">
    <property type="entry name" value="ConA-like_dom_sf"/>
</dbReference>
<feature type="region of interest" description="Disordered" evidence="2">
    <location>
        <begin position="165"/>
        <end position="219"/>
    </location>
</feature>
<dbReference type="SMART" id="SM00276">
    <property type="entry name" value="GLECT"/>
    <property type="match status" value="1"/>
</dbReference>
<feature type="compositionally biased region" description="Low complexity" evidence="2">
    <location>
        <begin position="357"/>
        <end position="399"/>
    </location>
</feature>
<evidence type="ECO:0000313" key="4">
    <source>
        <dbReference type="EMBL" id="ERL92346.1"/>
    </source>
</evidence>
<feature type="compositionally biased region" description="Low complexity" evidence="2">
    <location>
        <begin position="541"/>
        <end position="557"/>
    </location>
</feature>
<name>U4UQF2_DENPD</name>
<dbReference type="PANTHER" id="PTHR11346:SF176">
    <property type="entry name" value="32 KDA BETA-GALACTOSIDE-BINDING LECTIN LEC-3"/>
    <property type="match status" value="1"/>
</dbReference>
<feature type="region of interest" description="Disordered" evidence="2">
    <location>
        <begin position="447"/>
        <end position="466"/>
    </location>
</feature>
<feature type="compositionally biased region" description="Low complexity" evidence="2">
    <location>
        <begin position="180"/>
        <end position="189"/>
    </location>
</feature>
<dbReference type="Pfam" id="PF00337">
    <property type="entry name" value="Gal-bind_lectin"/>
    <property type="match status" value="1"/>
</dbReference>
<protein>
    <recommendedName>
        <fullName evidence="3">Galectin domain-containing protein</fullName>
    </recommendedName>
</protein>
<dbReference type="Gene3D" id="2.60.120.200">
    <property type="match status" value="1"/>
</dbReference>
<dbReference type="GO" id="GO:0016936">
    <property type="term" value="F:galactoside binding"/>
    <property type="evidence" value="ECO:0007669"/>
    <property type="project" value="TreeGrafter"/>
</dbReference>
<dbReference type="PANTHER" id="PTHR11346">
    <property type="entry name" value="GALECTIN"/>
    <property type="match status" value="1"/>
</dbReference>
<dbReference type="InterPro" id="IPR044156">
    <property type="entry name" value="Galectin-like"/>
</dbReference>
<evidence type="ECO:0000259" key="3">
    <source>
        <dbReference type="PROSITE" id="PS51304"/>
    </source>
</evidence>
<feature type="compositionally biased region" description="Pro residues" evidence="2">
    <location>
        <begin position="190"/>
        <end position="214"/>
    </location>
</feature>
<evidence type="ECO:0000256" key="1">
    <source>
        <dbReference type="ARBA" id="ARBA00022734"/>
    </source>
</evidence>
<dbReference type="SUPFAM" id="SSF49899">
    <property type="entry name" value="Concanavalin A-like lectins/glucanases"/>
    <property type="match status" value="1"/>
</dbReference>
<feature type="compositionally biased region" description="Polar residues" evidence="2">
    <location>
        <begin position="475"/>
        <end position="485"/>
    </location>
</feature>
<feature type="compositionally biased region" description="Polar residues" evidence="2">
    <location>
        <begin position="405"/>
        <end position="415"/>
    </location>
</feature>
<dbReference type="InterPro" id="IPR001079">
    <property type="entry name" value="Galectin_CRD"/>
</dbReference>
<dbReference type="GO" id="GO:0030246">
    <property type="term" value="F:carbohydrate binding"/>
    <property type="evidence" value="ECO:0007669"/>
    <property type="project" value="UniProtKB-KW"/>
</dbReference>
<gene>
    <name evidence="4" type="ORF">D910_09663</name>
</gene>
<proteinExistence type="predicted"/>
<feature type="region of interest" description="Disordered" evidence="2">
    <location>
        <begin position="249"/>
        <end position="434"/>
    </location>
</feature>
<evidence type="ECO:0000256" key="2">
    <source>
        <dbReference type="SAM" id="MobiDB-lite"/>
    </source>
</evidence>
<feature type="compositionally biased region" description="Low complexity" evidence="2">
    <location>
        <begin position="249"/>
        <end position="260"/>
    </location>
</feature>
<dbReference type="SMART" id="SM00908">
    <property type="entry name" value="Gal-bind_lectin"/>
    <property type="match status" value="1"/>
</dbReference>
<dbReference type="CDD" id="cd00070">
    <property type="entry name" value="GLECT"/>
    <property type="match status" value="1"/>
</dbReference>
<feature type="compositionally biased region" description="Polar residues" evidence="2">
    <location>
        <begin position="276"/>
        <end position="298"/>
    </location>
</feature>